<reference evidence="2 3" key="1">
    <citation type="journal article" date="2014" name="PLoS Genet.">
        <title>Phylogenetically driven sequencing of extremely halophilic archaea reveals strategies for static and dynamic osmo-response.</title>
        <authorList>
            <person name="Becker E.A."/>
            <person name="Seitzer P.M."/>
            <person name="Tritt A."/>
            <person name="Larsen D."/>
            <person name="Krusor M."/>
            <person name="Yao A.I."/>
            <person name="Wu D."/>
            <person name="Madern D."/>
            <person name="Eisen J.A."/>
            <person name="Darling A.E."/>
            <person name="Facciotti M.T."/>
        </authorList>
    </citation>
    <scope>NUCLEOTIDE SEQUENCE [LARGE SCALE GENOMIC DNA]</scope>
    <source>
        <strain evidence="2 3">JCM 10478</strain>
    </source>
</reference>
<name>L9XZB2_9EURY</name>
<organism evidence="2 3">
    <name type="scientific">Natrinema versiforme JCM 10478</name>
    <dbReference type="NCBI Taxonomy" id="1227496"/>
    <lineage>
        <taxon>Archaea</taxon>
        <taxon>Methanobacteriati</taxon>
        <taxon>Methanobacteriota</taxon>
        <taxon>Stenosarchaea group</taxon>
        <taxon>Halobacteria</taxon>
        <taxon>Halobacteriales</taxon>
        <taxon>Natrialbaceae</taxon>
        <taxon>Natrinema</taxon>
    </lineage>
</organism>
<protein>
    <submittedName>
        <fullName evidence="2">Uncharacterized protein</fullName>
    </submittedName>
</protein>
<gene>
    <name evidence="2" type="ORF">C489_11670</name>
</gene>
<proteinExistence type="predicted"/>
<dbReference type="EMBL" id="AOID01000031">
    <property type="protein sequence ID" value="ELY67120.1"/>
    <property type="molecule type" value="Genomic_DNA"/>
</dbReference>
<dbReference type="Proteomes" id="UP000011632">
    <property type="component" value="Unassembled WGS sequence"/>
</dbReference>
<feature type="compositionally biased region" description="Basic and acidic residues" evidence="1">
    <location>
        <begin position="17"/>
        <end position="29"/>
    </location>
</feature>
<evidence type="ECO:0000313" key="3">
    <source>
        <dbReference type="Proteomes" id="UP000011632"/>
    </source>
</evidence>
<dbReference type="AlphaFoldDB" id="L9XZB2"/>
<evidence type="ECO:0000313" key="2">
    <source>
        <dbReference type="EMBL" id="ELY67120.1"/>
    </source>
</evidence>
<evidence type="ECO:0000256" key="1">
    <source>
        <dbReference type="SAM" id="MobiDB-lite"/>
    </source>
</evidence>
<comment type="caution">
    <text evidence="2">The sequence shown here is derived from an EMBL/GenBank/DDBJ whole genome shotgun (WGS) entry which is preliminary data.</text>
</comment>
<sequence length="74" mass="8867">MFEYGATNERYSSPTSGREREQAPFDRRVERRPRRWPEPATNEPRADCESATDDRNRERRSRGRPRSAERVEIE</sequence>
<feature type="region of interest" description="Disordered" evidence="1">
    <location>
        <begin position="1"/>
        <end position="74"/>
    </location>
</feature>
<feature type="compositionally biased region" description="Basic and acidic residues" evidence="1">
    <location>
        <begin position="44"/>
        <end position="57"/>
    </location>
</feature>
<keyword evidence="3" id="KW-1185">Reference proteome</keyword>
<accession>L9XZB2</accession>